<keyword evidence="1" id="KW-0472">Membrane</keyword>
<dbReference type="InterPro" id="IPR016187">
    <property type="entry name" value="CTDL_fold"/>
</dbReference>
<keyword evidence="4" id="KW-1185">Reference proteome</keyword>
<keyword evidence="1" id="KW-0812">Transmembrane</keyword>
<proteinExistence type="predicted"/>
<feature type="transmembrane region" description="Helical" evidence="1">
    <location>
        <begin position="238"/>
        <end position="260"/>
    </location>
</feature>
<dbReference type="Proteomes" id="UP000002729">
    <property type="component" value="Unassembled WGS sequence"/>
</dbReference>
<dbReference type="SUPFAM" id="SSF56436">
    <property type="entry name" value="C-type lectin-like"/>
    <property type="match status" value="1"/>
</dbReference>
<dbReference type="OrthoDB" id="10690986at2759"/>
<evidence type="ECO:0000259" key="2">
    <source>
        <dbReference type="PROSITE" id="PS50041"/>
    </source>
</evidence>
<organism evidence="4">
    <name type="scientific">Aureococcus anophagefferens</name>
    <name type="common">Harmful bloom alga</name>
    <dbReference type="NCBI Taxonomy" id="44056"/>
    <lineage>
        <taxon>Eukaryota</taxon>
        <taxon>Sar</taxon>
        <taxon>Stramenopiles</taxon>
        <taxon>Ochrophyta</taxon>
        <taxon>Pelagophyceae</taxon>
        <taxon>Pelagomonadales</taxon>
        <taxon>Pelagomonadaceae</taxon>
        <taxon>Aureococcus</taxon>
    </lineage>
</organism>
<dbReference type="InterPro" id="IPR016186">
    <property type="entry name" value="C-type_lectin-like/link_sf"/>
</dbReference>
<feature type="transmembrane region" description="Helical" evidence="1">
    <location>
        <begin position="31"/>
        <end position="49"/>
    </location>
</feature>
<dbReference type="InParanoid" id="F0YFP6"/>
<gene>
    <name evidence="3" type="ORF">AURANDRAFT_65925</name>
</gene>
<feature type="domain" description="C-type lectin" evidence="2">
    <location>
        <begin position="542"/>
        <end position="643"/>
    </location>
</feature>
<keyword evidence="1" id="KW-1133">Transmembrane helix</keyword>
<feature type="transmembrane region" description="Helical" evidence="1">
    <location>
        <begin position="195"/>
        <end position="218"/>
    </location>
</feature>
<sequence>MAPSWQWIAVVLLNTMNGPGFVTLPQAGRDAGPGVVVAVIGGFGLLAAFTSRRAIAVVAELEARRGAGGVGDFASMSRDVLGARAAAAAAAACVAALLACGLAQIILCVQLADALELRATGVRCAVALRAPAAAAGPRVDVGCRRADEPRPGPAVELSRGVALTLALCAYAARLAKDAAAVKAKDDRAVEKRRRLAAAPQCVGAACFLGAALLFPRFVARRGAARALGDVAAVGPKPAAALAPVCFNFAFVLAVPALAANGGAARARRGSDAAVAAATLAYAALAALGAGAGAAEPHVALAMARGGDAGDAFGVFLLYVSQLAAIETYLAAAARALDVFGPRKWALEGPVWLLACASKDSGAFGLVVDWTSVLLLGLTNFSLPLALDEALGYPKLKRSSSSDLLLLGAAAAPRSRSRAASRVAFVAATAAFVALIAARCGAPEVVAAAAALAVAGRLLARPRGFAPDTPTSAADARQFEGASPRARAPRRLDTISLESSDTWMVKQTHYDIFSGKEFYALKKTSGGDDDDEGSGMKRCESGCAAYGGTLACIENKAQQDVAKMFAGEDEWRYVGTYQIGGAARDDPEAGWRWTSQACEDSGNDFTAWRGGEPQDYGICKIEQCAAIGYEGDDKWVDVPCGAKRGAALGCLCERYDGSETSDYFRANKGKIESEHCTAGDIVLIIFFCMLPFICCCCIVLCVQHRQRQLKNAPPPMVQMTQTAPAPPQAYAQPAPQYQQPIQQGQIVGQPYQQPIQQGQIVGQAYQQPIQQGRVVGPAYQPQAAVVTGAVVGGGAAPSYGVVPGQVVPGQVVEGSVVQGTYNPVQPGYAPVENPHEPGAKVF</sequence>
<feature type="transmembrane region" description="Helical" evidence="1">
    <location>
        <begin position="680"/>
        <end position="701"/>
    </location>
</feature>
<accession>F0YFP6</accession>
<dbReference type="EMBL" id="GL833137">
    <property type="protein sequence ID" value="EGB05965.1"/>
    <property type="molecule type" value="Genomic_DNA"/>
</dbReference>
<evidence type="ECO:0000256" key="1">
    <source>
        <dbReference type="SAM" id="Phobius"/>
    </source>
</evidence>
<feature type="transmembrane region" description="Helical" evidence="1">
    <location>
        <begin position="85"/>
        <end position="107"/>
    </location>
</feature>
<feature type="transmembrane region" description="Helical" evidence="1">
    <location>
        <begin position="418"/>
        <end position="437"/>
    </location>
</feature>
<name>F0YFP6_AURAN</name>
<dbReference type="CDD" id="cd00037">
    <property type="entry name" value="CLECT"/>
    <property type="match status" value="1"/>
</dbReference>
<protein>
    <recommendedName>
        <fullName evidence="2">C-type lectin domain-containing protein</fullName>
    </recommendedName>
</protein>
<feature type="transmembrane region" description="Helical" evidence="1">
    <location>
        <begin position="157"/>
        <end position="175"/>
    </location>
</feature>
<dbReference type="Pfam" id="PF00059">
    <property type="entry name" value="Lectin_C"/>
    <property type="match status" value="1"/>
</dbReference>
<evidence type="ECO:0000313" key="4">
    <source>
        <dbReference type="Proteomes" id="UP000002729"/>
    </source>
</evidence>
<reference evidence="3 4" key="1">
    <citation type="journal article" date="2011" name="Proc. Natl. Acad. Sci. U.S.A.">
        <title>Niche of harmful alga Aureococcus anophagefferens revealed through ecogenomics.</title>
        <authorList>
            <person name="Gobler C.J."/>
            <person name="Berry D.L."/>
            <person name="Dyhrman S.T."/>
            <person name="Wilhelm S.W."/>
            <person name="Salamov A."/>
            <person name="Lobanov A.V."/>
            <person name="Zhang Y."/>
            <person name="Collier J.L."/>
            <person name="Wurch L.L."/>
            <person name="Kustka A.B."/>
            <person name="Dill B.D."/>
            <person name="Shah M."/>
            <person name="VerBerkmoes N.C."/>
            <person name="Kuo A."/>
            <person name="Terry A."/>
            <person name="Pangilinan J."/>
            <person name="Lindquist E.A."/>
            <person name="Lucas S."/>
            <person name="Paulsen I.T."/>
            <person name="Hattenrath-Lehmann T.K."/>
            <person name="Talmage S.C."/>
            <person name="Walker E.A."/>
            <person name="Koch F."/>
            <person name="Burson A.M."/>
            <person name="Marcoval M.A."/>
            <person name="Tang Y.Z."/>
            <person name="Lecleir G.R."/>
            <person name="Coyne K.J."/>
            <person name="Berg G.M."/>
            <person name="Bertrand E.M."/>
            <person name="Saito M.A."/>
            <person name="Gladyshev V.N."/>
            <person name="Grigoriev I.V."/>
        </authorList>
    </citation>
    <scope>NUCLEOTIDE SEQUENCE [LARGE SCALE GENOMIC DNA]</scope>
    <source>
        <strain evidence="4">CCMP 1984</strain>
    </source>
</reference>
<dbReference type="RefSeq" id="XP_009039225.1">
    <property type="nucleotide sequence ID" value="XM_009040977.1"/>
</dbReference>
<feature type="transmembrane region" description="Helical" evidence="1">
    <location>
        <begin position="311"/>
        <end position="333"/>
    </location>
</feature>
<dbReference type="PROSITE" id="PS50041">
    <property type="entry name" value="C_TYPE_LECTIN_2"/>
    <property type="match status" value="1"/>
</dbReference>
<evidence type="ECO:0000313" key="3">
    <source>
        <dbReference type="EMBL" id="EGB05965.1"/>
    </source>
</evidence>
<dbReference type="Gene3D" id="3.10.100.10">
    <property type="entry name" value="Mannose-Binding Protein A, subunit A"/>
    <property type="match status" value="1"/>
</dbReference>
<feature type="transmembrane region" description="Helical" evidence="1">
    <location>
        <begin position="272"/>
        <end position="291"/>
    </location>
</feature>
<dbReference type="InterPro" id="IPR001304">
    <property type="entry name" value="C-type_lectin-like"/>
</dbReference>
<dbReference type="AlphaFoldDB" id="F0YFP6"/>
<dbReference type="KEGG" id="aaf:AURANDRAFT_65925"/>
<dbReference type="GeneID" id="20225570"/>